<dbReference type="AlphaFoldDB" id="I8HWU6"/>
<comment type="caution">
    <text evidence="1">The sequence shown here is derived from an EMBL/GenBank/DDBJ whole genome shotgun (WGS) entry which is preliminary data.</text>
</comment>
<sequence>MAVLVALIVSGCGLPLTKSPLVDRYQGLVDRSQLQQSRARIEGAKTKVLAVVFSKNTQASLAFNAELNQRFHSTIGSMTLNHEAIGSDVDIVLSEQGLLGALFVPLKAAFKEVRLAGSIPEAFEGGADYVGVLDLDLNYISLDSKYTPSPIMHIDHIANCSINFIDGELVAGPDVVANVRYKQETEPKFPDANNRDFIFAVKQARSALIKSFAAEVKAAVSP</sequence>
<evidence type="ECO:0000313" key="2">
    <source>
        <dbReference type="Proteomes" id="UP000003704"/>
    </source>
</evidence>
<protein>
    <submittedName>
        <fullName evidence="1">Uncharacterized protein</fullName>
    </submittedName>
</protein>
<dbReference type="STRING" id="1172194.WQQ_42610"/>
<dbReference type="Proteomes" id="UP000003704">
    <property type="component" value="Unassembled WGS sequence"/>
</dbReference>
<name>I8HWU6_9GAMM</name>
<dbReference type="EMBL" id="AKGD01000004">
    <property type="protein sequence ID" value="EIT67826.1"/>
    <property type="molecule type" value="Genomic_DNA"/>
</dbReference>
<keyword evidence="2" id="KW-1185">Reference proteome</keyword>
<dbReference type="RefSeq" id="WP_007187196.1">
    <property type="nucleotide sequence ID" value="NZ_AKGD01000004.1"/>
</dbReference>
<evidence type="ECO:0000313" key="1">
    <source>
        <dbReference type="EMBL" id="EIT67826.1"/>
    </source>
</evidence>
<proteinExistence type="predicted"/>
<accession>I8HWU6</accession>
<reference evidence="1 2" key="1">
    <citation type="journal article" date="2012" name="J. Bacteriol.">
        <title>Genome Sequence of n-Alkane-Degrading Hydrocarboniphaga effusa Strain AP103T (ATCC BAA-332T).</title>
        <authorList>
            <person name="Chang H.K."/>
            <person name="Zylstra G.J."/>
            <person name="Chae J.C."/>
        </authorList>
    </citation>
    <scope>NUCLEOTIDE SEQUENCE [LARGE SCALE GENOMIC DNA]</scope>
    <source>
        <strain evidence="1 2">AP103</strain>
    </source>
</reference>
<organism evidence="1 2">
    <name type="scientific">Hydrocarboniphaga effusa AP103</name>
    <dbReference type="NCBI Taxonomy" id="1172194"/>
    <lineage>
        <taxon>Bacteria</taxon>
        <taxon>Pseudomonadati</taxon>
        <taxon>Pseudomonadota</taxon>
        <taxon>Gammaproteobacteria</taxon>
        <taxon>Nevskiales</taxon>
        <taxon>Nevskiaceae</taxon>
        <taxon>Hydrocarboniphaga</taxon>
    </lineage>
</organism>
<gene>
    <name evidence="1" type="ORF">WQQ_42610</name>
</gene>